<dbReference type="SUPFAM" id="SSF53335">
    <property type="entry name" value="S-adenosyl-L-methionine-dependent methyltransferases"/>
    <property type="match status" value="1"/>
</dbReference>
<proteinExistence type="predicted"/>
<accession>A0A7X3CLF9</accession>
<gene>
    <name evidence="2" type="ORF">GNP95_05625</name>
</gene>
<organism evidence="2 3">
    <name type="scientific">Paenibacillus woosongensis</name>
    <dbReference type="NCBI Taxonomy" id="307580"/>
    <lineage>
        <taxon>Bacteria</taxon>
        <taxon>Bacillati</taxon>
        <taxon>Bacillota</taxon>
        <taxon>Bacilli</taxon>
        <taxon>Bacillales</taxon>
        <taxon>Paenibacillaceae</taxon>
        <taxon>Paenibacillus</taxon>
    </lineage>
</organism>
<name>A0A7X3CLF9_9BACL</name>
<evidence type="ECO:0000259" key="1">
    <source>
        <dbReference type="Pfam" id="PF13649"/>
    </source>
</evidence>
<dbReference type="AlphaFoldDB" id="A0A7X3CLF9"/>
<comment type="caution">
    <text evidence="2">The sequence shown here is derived from an EMBL/GenBank/DDBJ whole genome shotgun (WGS) entry which is preliminary data.</text>
</comment>
<sequence>MIEILRNEAAWEQAWKDDQTTGVNLMKSAGIEPRFTFGAIAAQNYNEQSFNDEGRRRSARIIGWLENQGVNFNGASVLDIGAASGIFSIPFAQRGADVTAVEPSLPFTELLEHNNQKWADGKVKIVRAAFEDMDTKTLGWNQAFDFVFVSMCPAITDWEMVEKVISCARKFCYISLAAGPKEHSLTLEILPLLNHSYNKHQNSEMMYLLQLLYLKGYAFHSLVTKEMKARVVSRAEAIQEVLHWLNFYNYPVDENTQAIIEDYLDQTYPGKTIPIKQGGRFGKVLIQLEEQSMFNYS</sequence>
<feature type="domain" description="Methyltransferase" evidence="1">
    <location>
        <begin position="77"/>
        <end position="168"/>
    </location>
</feature>
<dbReference type="OrthoDB" id="9791837at2"/>
<evidence type="ECO:0000313" key="2">
    <source>
        <dbReference type="EMBL" id="MUG44473.1"/>
    </source>
</evidence>
<reference evidence="2 3" key="1">
    <citation type="submission" date="2019-11" db="EMBL/GenBank/DDBJ databases">
        <title>Draft genome sequences of five Paenibacillus species of dairy origin.</title>
        <authorList>
            <person name="Olajide A.M."/>
            <person name="Chen S."/>
            <person name="Lapointe G."/>
        </authorList>
    </citation>
    <scope>NUCLEOTIDE SEQUENCE [LARGE SCALE GENOMIC DNA]</scope>
    <source>
        <strain evidence="2 3">12CR55</strain>
    </source>
</reference>
<dbReference type="InterPro" id="IPR041698">
    <property type="entry name" value="Methyltransf_25"/>
</dbReference>
<protein>
    <submittedName>
        <fullName evidence="2">Methyltransferase domain-containing protein</fullName>
    </submittedName>
</protein>
<dbReference type="GO" id="GO:0008168">
    <property type="term" value="F:methyltransferase activity"/>
    <property type="evidence" value="ECO:0007669"/>
    <property type="project" value="UniProtKB-KW"/>
</dbReference>
<dbReference type="InterPro" id="IPR029063">
    <property type="entry name" value="SAM-dependent_MTases_sf"/>
</dbReference>
<dbReference type="RefSeq" id="WP_155609851.1">
    <property type="nucleotide sequence ID" value="NZ_WNZW01000001.1"/>
</dbReference>
<evidence type="ECO:0000313" key="3">
    <source>
        <dbReference type="Proteomes" id="UP000447876"/>
    </source>
</evidence>
<dbReference type="EMBL" id="WNZW01000001">
    <property type="protein sequence ID" value="MUG44473.1"/>
    <property type="molecule type" value="Genomic_DNA"/>
</dbReference>
<dbReference type="CDD" id="cd02440">
    <property type="entry name" value="AdoMet_MTases"/>
    <property type="match status" value="1"/>
</dbReference>
<dbReference type="Gene3D" id="3.40.50.150">
    <property type="entry name" value="Vaccinia Virus protein VP39"/>
    <property type="match status" value="1"/>
</dbReference>
<keyword evidence="2" id="KW-0808">Transferase</keyword>
<keyword evidence="2" id="KW-0489">Methyltransferase</keyword>
<dbReference type="GO" id="GO:0032259">
    <property type="term" value="P:methylation"/>
    <property type="evidence" value="ECO:0007669"/>
    <property type="project" value="UniProtKB-KW"/>
</dbReference>
<dbReference type="Pfam" id="PF13649">
    <property type="entry name" value="Methyltransf_25"/>
    <property type="match status" value="1"/>
</dbReference>
<dbReference type="Proteomes" id="UP000447876">
    <property type="component" value="Unassembled WGS sequence"/>
</dbReference>